<evidence type="ECO:0000256" key="1">
    <source>
        <dbReference type="SAM" id="Phobius"/>
    </source>
</evidence>
<proteinExistence type="predicted"/>
<sequence>MTDQSLSKTIDKWIGRVISMNCVSLMVLSTIQRF</sequence>
<comment type="caution">
    <text evidence="2">The sequence shown here is derived from an EMBL/GenBank/DDBJ whole genome shotgun (WGS) entry which is preliminary data.</text>
</comment>
<dbReference type="EMBL" id="JASOPU010000002">
    <property type="protein sequence ID" value="MDK7292249.1"/>
    <property type="molecule type" value="Genomic_DNA"/>
</dbReference>
<evidence type="ECO:0000313" key="2">
    <source>
        <dbReference type="EMBL" id="MDK7292249.1"/>
    </source>
</evidence>
<keyword evidence="1" id="KW-0472">Membrane</keyword>
<dbReference type="AlphaFoldDB" id="A0AAW6YB99"/>
<feature type="transmembrane region" description="Helical" evidence="1">
    <location>
        <begin position="13"/>
        <end position="31"/>
    </location>
</feature>
<dbReference type="Proteomes" id="UP001237917">
    <property type="component" value="Unassembled WGS sequence"/>
</dbReference>
<accession>A0AAW6YB99</accession>
<protein>
    <submittedName>
        <fullName evidence="2">Uncharacterized protein</fullName>
    </submittedName>
</protein>
<name>A0AAW6YB99_9STRE</name>
<gene>
    <name evidence="2" type="ORF">QP487_01990</name>
</gene>
<keyword evidence="1" id="KW-1133">Transmembrane helix</keyword>
<keyword evidence="1" id="KW-0812">Transmembrane</keyword>
<organism evidence="2 3">
    <name type="scientific">Streptococcus pasteurianus</name>
    <dbReference type="NCBI Taxonomy" id="197614"/>
    <lineage>
        <taxon>Bacteria</taxon>
        <taxon>Bacillati</taxon>
        <taxon>Bacillota</taxon>
        <taxon>Bacilli</taxon>
        <taxon>Lactobacillales</taxon>
        <taxon>Streptococcaceae</taxon>
        <taxon>Streptococcus</taxon>
    </lineage>
</organism>
<reference evidence="2" key="1">
    <citation type="submission" date="2023-05" db="EMBL/GenBank/DDBJ databases">
        <title>Cataloging the Phylogenetic Diversity of Human Bladder Bacteria.</title>
        <authorList>
            <person name="Du J."/>
        </authorList>
    </citation>
    <scope>NUCLEOTIDE SEQUENCE</scope>
    <source>
        <strain evidence="2">UMB0765</strain>
    </source>
</reference>
<evidence type="ECO:0000313" key="3">
    <source>
        <dbReference type="Proteomes" id="UP001237917"/>
    </source>
</evidence>